<comment type="similarity">
    <text evidence="1 4">Belongs to the D-isomer specific 2-hydroxyacid dehydrogenase family.</text>
</comment>
<dbReference type="PROSITE" id="PS00671">
    <property type="entry name" value="D_2_HYDROXYACID_DH_3"/>
    <property type="match status" value="1"/>
</dbReference>
<dbReference type="InterPro" id="IPR006140">
    <property type="entry name" value="D-isomer_DH_NAD-bd"/>
</dbReference>
<dbReference type="PROSITE" id="PS00065">
    <property type="entry name" value="D_2_HYDROXYACID_DH_1"/>
    <property type="match status" value="1"/>
</dbReference>
<evidence type="ECO:0000256" key="1">
    <source>
        <dbReference type="ARBA" id="ARBA00005854"/>
    </source>
</evidence>
<keyword evidence="2 4" id="KW-0560">Oxidoreductase</keyword>
<evidence type="ECO:0000256" key="3">
    <source>
        <dbReference type="ARBA" id="ARBA00023027"/>
    </source>
</evidence>
<keyword evidence="8" id="KW-1185">Reference proteome</keyword>
<sequence>MKKILVTPRGYAKYGQEARKRLEALGYTMDINDTGKPVPRDVFVEKAKEATGIIVGVDELDADLLKECKNLKAIVKFGVGVDNIDLPTCESMGIKVGRCLGTNSNAVAELTVGMMFACARHLVPTAIDVKNGGWGKPTGFELKGKKVGIIGFGNIGKNVARMAYGIGMEVYAFDVFDIPADVLAKYDAKKASVDEILTDCDFITVHVPLTDETKDMISAPQFKQMKSTAVLINAARGGIVNEHDLYEALKNKEIYASAADVYTSEPPMASGEPWVEELLKLDNFVLTSHIGSRSQESEINTVEVATDNMIKLLTE</sequence>
<protein>
    <submittedName>
        <fullName evidence="7">Phosphoglycerate dehydrogenase</fullName>
    </submittedName>
</protein>
<organism evidence="7 8">
    <name type="scientific">Anaerosacchariphilus hominis</name>
    <dbReference type="NCBI Taxonomy" id="2763017"/>
    <lineage>
        <taxon>Bacteria</taxon>
        <taxon>Bacillati</taxon>
        <taxon>Bacillota</taxon>
        <taxon>Clostridia</taxon>
        <taxon>Lachnospirales</taxon>
        <taxon>Lachnospiraceae</taxon>
        <taxon>Anaerosacchariphilus</taxon>
    </lineage>
</organism>
<dbReference type="PROSITE" id="PS00670">
    <property type="entry name" value="D_2_HYDROXYACID_DH_2"/>
    <property type="match status" value="1"/>
</dbReference>
<dbReference type="GO" id="GO:0051287">
    <property type="term" value="F:NAD binding"/>
    <property type="evidence" value="ECO:0007669"/>
    <property type="project" value="InterPro"/>
</dbReference>
<dbReference type="InterPro" id="IPR029753">
    <property type="entry name" value="D-isomer_DH_CS"/>
</dbReference>
<dbReference type="SUPFAM" id="SSF51735">
    <property type="entry name" value="NAD(P)-binding Rossmann-fold domains"/>
    <property type="match status" value="1"/>
</dbReference>
<dbReference type="RefSeq" id="WP_186872820.1">
    <property type="nucleotide sequence ID" value="NZ_JACOOR010000001.1"/>
</dbReference>
<dbReference type="InterPro" id="IPR036291">
    <property type="entry name" value="NAD(P)-bd_dom_sf"/>
</dbReference>
<gene>
    <name evidence="7" type="ORF">H8S44_01515</name>
</gene>
<dbReference type="SUPFAM" id="SSF52283">
    <property type="entry name" value="Formate/glycerate dehydrogenase catalytic domain-like"/>
    <property type="match status" value="1"/>
</dbReference>
<evidence type="ECO:0000313" key="7">
    <source>
        <dbReference type="EMBL" id="MBC5658464.1"/>
    </source>
</evidence>
<dbReference type="GO" id="GO:0006564">
    <property type="term" value="P:L-serine biosynthetic process"/>
    <property type="evidence" value="ECO:0007669"/>
    <property type="project" value="UniProtKB-ARBA"/>
</dbReference>
<name>A0A923RKQ9_9FIRM</name>
<dbReference type="Pfam" id="PF00389">
    <property type="entry name" value="2-Hacid_dh"/>
    <property type="match status" value="1"/>
</dbReference>
<dbReference type="FunFam" id="3.40.50.720:FF:000041">
    <property type="entry name" value="D-3-phosphoglycerate dehydrogenase"/>
    <property type="match status" value="1"/>
</dbReference>
<reference evidence="7" key="1">
    <citation type="submission" date="2020-08" db="EMBL/GenBank/DDBJ databases">
        <title>Genome public.</title>
        <authorList>
            <person name="Liu C."/>
            <person name="Sun Q."/>
        </authorList>
    </citation>
    <scope>NUCLEOTIDE SEQUENCE</scope>
    <source>
        <strain evidence="7">NSJ-68</strain>
    </source>
</reference>
<evidence type="ECO:0000256" key="2">
    <source>
        <dbReference type="ARBA" id="ARBA00023002"/>
    </source>
</evidence>
<dbReference type="Proteomes" id="UP000649345">
    <property type="component" value="Unassembled WGS sequence"/>
</dbReference>
<keyword evidence="3" id="KW-0520">NAD</keyword>
<evidence type="ECO:0000313" key="8">
    <source>
        <dbReference type="Proteomes" id="UP000649345"/>
    </source>
</evidence>
<proteinExistence type="inferred from homology"/>
<evidence type="ECO:0000256" key="4">
    <source>
        <dbReference type="RuleBase" id="RU003719"/>
    </source>
</evidence>
<comment type="caution">
    <text evidence="7">The sequence shown here is derived from an EMBL/GenBank/DDBJ whole genome shotgun (WGS) entry which is preliminary data.</text>
</comment>
<dbReference type="Pfam" id="PF02826">
    <property type="entry name" value="2-Hacid_dh_C"/>
    <property type="match status" value="1"/>
</dbReference>
<dbReference type="CDD" id="cd12172">
    <property type="entry name" value="PGDH_like_2"/>
    <property type="match status" value="1"/>
</dbReference>
<dbReference type="Gene3D" id="3.40.50.720">
    <property type="entry name" value="NAD(P)-binding Rossmann-like Domain"/>
    <property type="match status" value="2"/>
</dbReference>
<dbReference type="PANTHER" id="PTHR43761">
    <property type="entry name" value="D-ISOMER SPECIFIC 2-HYDROXYACID DEHYDROGENASE FAMILY PROTEIN (AFU_ORTHOLOGUE AFUA_1G13630)"/>
    <property type="match status" value="1"/>
</dbReference>
<dbReference type="AlphaFoldDB" id="A0A923RKQ9"/>
<feature type="domain" description="D-isomer specific 2-hydroxyacid dehydrogenase catalytic" evidence="5">
    <location>
        <begin position="15"/>
        <end position="313"/>
    </location>
</feature>
<dbReference type="PANTHER" id="PTHR43761:SF1">
    <property type="entry name" value="D-ISOMER SPECIFIC 2-HYDROXYACID DEHYDROGENASE CATALYTIC DOMAIN-CONTAINING PROTEIN-RELATED"/>
    <property type="match status" value="1"/>
</dbReference>
<evidence type="ECO:0000259" key="6">
    <source>
        <dbReference type="Pfam" id="PF02826"/>
    </source>
</evidence>
<dbReference type="EMBL" id="JACOOR010000001">
    <property type="protein sequence ID" value="MBC5658464.1"/>
    <property type="molecule type" value="Genomic_DNA"/>
</dbReference>
<feature type="domain" description="D-isomer specific 2-hydroxyacid dehydrogenase NAD-binding" evidence="6">
    <location>
        <begin position="112"/>
        <end position="291"/>
    </location>
</feature>
<dbReference type="GO" id="GO:0004617">
    <property type="term" value="F:phosphoglycerate dehydrogenase activity"/>
    <property type="evidence" value="ECO:0007669"/>
    <property type="project" value="UniProtKB-ARBA"/>
</dbReference>
<accession>A0A923RKQ9</accession>
<evidence type="ECO:0000259" key="5">
    <source>
        <dbReference type="Pfam" id="PF00389"/>
    </source>
</evidence>
<dbReference type="InterPro" id="IPR006139">
    <property type="entry name" value="D-isomer_2_OHA_DH_cat_dom"/>
</dbReference>
<dbReference type="InterPro" id="IPR050418">
    <property type="entry name" value="D-iso_2-hydroxyacid_DH_PdxB"/>
</dbReference>
<dbReference type="GO" id="GO:0047545">
    <property type="term" value="F:(S)-2-hydroxyglutarate dehydrogenase activity"/>
    <property type="evidence" value="ECO:0007669"/>
    <property type="project" value="UniProtKB-ARBA"/>
</dbReference>
<dbReference type="InterPro" id="IPR029752">
    <property type="entry name" value="D-isomer_DH_CS1"/>
</dbReference>